<feature type="coiled-coil region" evidence="1">
    <location>
        <begin position="321"/>
        <end position="352"/>
    </location>
</feature>
<proteinExistence type="predicted"/>
<accession>A0A7R9J1M0</accession>
<gene>
    <name evidence="3" type="ORF">TCMB3V08_LOCUS3677</name>
</gene>
<name>A0A7R9J1M0_TIMCA</name>
<feature type="compositionally biased region" description="Polar residues" evidence="2">
    <location>
        <begin position="789"/>
        <end position="799"/>
    </location>
</feature>
<dbReference type="AlphaFoldDB" id="A0A7R9J1M0"/>
<organism evidence="3">
    <name type="scientific">Timema californicum</name>
    <name type="common">California timema</name>
    <name type="synonym">Walking stick</name>
    <dbReference type="NCBI Taxonomy" id="61474"/>
    <lineage>
        <taxon>Eukaryota</taxon>
        <taxon>Metazoa</taxon>
        <taxon>Ecdysozoa</taxon>
        <taxon>Arthropoda</taxon>
        <taxon>Hexapoda</taxon>
        <taxon>Insecta</taxon>
        <taxon>Pterygota</taxon>
        <taxon>Neoptera</taxon>
        <taxon>Polyneoptera</taxon>
        <taxon>Phasmatodea</taxon>
        <taxon>Timematodea</taxon>
        <taxon>Timematoidea</taxon>
        <taxon>Timematidae</taxon>
        <taxon>Timema</taxon>
    </lineage>
</organism>
<reference evidence="3" key="1">
    <citation type="submission" date="2020-11" db="EMBL/GenBank/DDBJ databases">
        <authorList>
            <person name="Tran Van P."/>
        </authorList>
    </citation>
    <scope>NUCLEOTIDE SEQUENCE</scope>
</reference>
<protein>
    <submittedName>
        <fullName evidence="3">(California timema) hypothetical protein</fullName>
    </submittedName>
</protein>
<evidence type="ECO:0000256" key="2">
    <source>
        <dbReference type="SAM" id="MobiDB-lite"/>
    </source>
</evidence>
<dbReference type="SMART" id="SM00150">
    <property type="entry name" value="SPEC"/>
    <property type="match status" value="3"/>
</dbReference>
<sequence length="799" mass="89961">MSRRTRASWATSSWVDLQLGSMGDLQGISQQQDDLILSIESQIARLRQLLLLREQFIALITEIMTFITKYTEVVRDIERGGHTVQEKIKKYDDVIVKIQECDALLSSATDKGQTIAAEGSASDRNSITEQLQSLKQSLQALRRAVEKQREQHEMTAAEHRKLGAELEVALDWLHAHEAAVRSRPLLDRDPASVEKELDNHKLLAAEVTGYLDRVKAVQDAARHEDGMPSSLLEQLSEANSLLNSLPRELEERGKYLEANRQLRLDYAALKDRLHAWVVEAQERLQKGAMFFSTEPAMKELVSQQIQQAADHIWPSLTGVEQEELSREQQQLTQLLKNTLNSAKSRRAQLEQDTEMWRDYRDALAKVRGVLARSEFNDEPVTSLAGLHFNIQKLTHGLNDIQMKQPEIDLLNERAQDITKQADSSNKDLIEQEIGNANKEWMDLEFETKWQAFESLVVGNEEKSRHIDLVVRSKSQIIEVKQTVQELLNEVEGHKSLHEEVLFLSGTVLTYLTAFSEPSAQLLKVKLDHLTDTYKNPKPRTLCVAANTNMCEILARNIGVKYNDDRLCPLPAPLLLIGWADIAVVTLVFGPRVMSCRGTSDYFCCLIRDIQNKREGRCVRVWQAEEPRTIWGRNTRGPRVFREGVFYSELTDVPQLAKKAPQARLDVIAYPRLFQCYTVGMRLRVEQLATLPYVVWAYKPPDQTVWTVIANSGVDSAAQPCIASRGLGIDTIGPQNCVDVGNTGVGGGGTIYIRQQTNKQTTRPTPSRGPGLLPPVAPLQRLKGPRSSPCLISQSATGDF</sequence>
<keyword evidence="1" id="KW-0175">Coiled coil</keyword>
<dbReference type="Gene3D" id="1.20.58.60">
    <property type="match status" value="3"/>
</dbReference>
<feature type="region of interest" description="Disordered" evidence="2">
    <location>
        <begin position="756"/>
        <end position="799"/>
    </location>
</feature>
<dbReference type="PANTHER" id="PTHR11915">
    <property type="entry name" value="SPECTRIN/FILAMIN RELATED CYTOSKELETAL PROTEIN"/>
    <property type="match status" value="1"/>
</dbReference>
<dbReference type="InterPro" id="IPR018159">
    <property type="entry name" value="Spectrin/alpha-actinin"/>
</dbReference>
<evidence type="ECO:0000313" key="3">
    <source>
        <dbReference type="EMBL" id="CAD7570990.1"/>
    </source>
</evidence>
<evidence type="ECO:0000256" key="1">
    <source>
        <dbReference type="SAM" id="Coils"/>
    </source>
</evidence>
<dbReference type="FunFam" id="1.20.58.60:FF:000306">
    <property type="entry name" value="Uncharacterized protein, isoform F"/>
    <property type="match status" value="1"/>
</dbReference>
<feature type="coiled-coil region" evidence="1">
    <location>
        <begin position="124"/>
        <end position="158"/>
    </location>
</feature>
<dbReference type="EMBL" id="OE180289">
    <property type="protein sequence ID" value="CAD7570990.1"/>
    <property type="molecule type" value="Genomic_DNA"/>
</dbReference>
<dbReference type="CDD" id="cd00176">
    <property type="entry name" value="SPEC"/>
    <property type="match status" value="1"/>
</dbReference>
<dbReference type="GO" id="GO:0005737">
    <property type="term" value="C:cytoplasm"/>
    <property type="evidence" value="ECO:0007669"/>
    <property type="project" value="UniProtKB-ARBA"/>
</dbReference>
<dbReference type="SUPFAM" id="SSF46966">
    <property type="entry name" value="Spectrin repeat"/>
    <property type="match status" value="2"/>
</dbReference>